<name>A0A381PEK3_9ZZZZ</name>
<gene>
    <name evidence="2" type="ORF">METZ01_LOCUS17908</name>
</gene>
<keyword evidence="1" id="KW-0472">Membrane</keyword>
<keyword evidence="1" id="KW-0812">Transmembrane</keyword>
<sequence length="269" mass="27632">MSDADYGAVRIHLAECETCRTRMTKLEERGALVTQALGRLITAAPTEGARTAVLERLGSLPNGKRVGPALPVAAVKRPRVKSRMRVLGMPLARAAILVLLLGAGLATALPASPVRGWIAAGWALAADLFDTQDNAVTPLGPPEEAAVPISDGSVGAQDGTLPGVRRDAAGEGVTIELREISPGSLIVVRLEPGGEAGAFAGLPATFGIAEGRLEVTGASNFVFVNLPLEAAAASVEVNGGTYLSWAGGSLEVLGPVVARTPEEIQLRVP</sequence>
<dbReference type="EMBL" id="UINC01000950">
    <property type="protein sequence ID" value="SUZ65054.1"/>
    <property type="molecule type" value="Genomic_DNA"/>
</dbReference>
<evidence type="ECO:0000313" key="2">
    <source>
        <dbReference type="EMBL" id="SUZ65054.1"/>
    </source>
</evidence>
<evidence type="ECO:0008006" key="3">
    <source>
        <dbReference type="Google" id="ProtNLM"/>
    </source>
</evidence>
<feature type="transmembrane region" description="Helical" evidence="1">
    <location>
        <begin position="86"/>
        <end position="109"/>
    </location>
</feature>
<organism evidence="2">
    <name type="scientific">marine metagenome</name>
    <dbReference type="NCBI Taxonomy" id="408172"/>
    <lineage>
        <taxon>unclassified sequences</taxon>
        <taxon>metagenomes</taxon>
        <taxon>ecological metagenomes</taxon>
    </lineage>
</organism>
<dbReference type="AlphaFoldDB" id="A0A381PEK3"/>
<reference evidence="2" key="1">
    <citation type="submission" date="2018-05" db="EMBL/GenBank/DDBJ databases">
        <authorList>
            <person name="Lanie J.A."/>
            <person name="Ng W.-L."/>
            <person name="Kazmierczak K.M."/>
            <person name="Andrzejewski T.M."/>
            <person name="Davidsen T.M."/>
            <person name="Wayne K.J."/>
            <person name="Tettelin H."/>
            <person name="Glass J.I."/>
            <person name="Rusch D."/>
            <person name="Podicherti R."/>
            <person name="Tsui H.-C.T."/>
            <person name="Winkler M.E."/>
        </authorList>
    </citation>
    <scope>NUCLEOTIDE SEQUENCE</scope>
</reference>
<proteinExistence type="predicted"/>
<protein>
    <recommendedName>
        <fullName evidence="3">Zinc-finger domain-containing protein</fullName>
    </recommendedName>
</protein>
<evidence type="ECO:0000256" key="1">
    <source>
        <dbReference type="SAM" id="Phobius"/>
    </source>
</evidence>
<keyword evidence="1" id="KW-1133">Transmembrane helix</keyword>
<accession>A0A381PEK3</accession>